<keyword evidence="3" id="KW-1185">Reference proteome</keyword>
<accession>A0A6C1EBA0</accession>
<gene>
    <name evidence="2" type="primary">PML1_2</name>
    <name evidence="2" type="ORF">GRS66_009254</name>
</gene>
<organism evidence="2 3">
    <name type="scientific">Saccharomyces pastorianus</name>
    <name type="common">Lager yeast</name>
    <name type="synonym">Saccharomyces cerevisiae x Saccharomyces eubayanus</name>
    <dbReference type="NCBI Taxonomy" id="27292"/>
    <lineage>
        <taxon>Eukaryota</taxon>
        <taxon>Fungi</taxon>
        <taxon>Dikarya</taxon>
        <taxon>Ascomycota</taxon>
        <taxon>Saccharomycotina</taxon>
        <taxon>Saccharomycetes</taxon>
        <taxon>Saccharomycetales</taxon>
        <taxon>Saccharomycetaceae</taxon>
        <taxon>Saccharomyces</taxon>
    </lineage>
</organism>
<dbReference type="InterPro" id="IPR050923">
    <property type="entry name" value="Cell_Proc_Reg/RNA_Proc"/>
</dbReference>
<evidence type="ECO:0000259" key="1">
    <source>
        <dbReference type="PROSITE" id="PS50006"/>
    </source>
</evidence>
<protein>
    <submittedName>
        <fullName evidence="2">Pre-mRNA leakage protein 1</fullName>
    </submittedName>
</protein>
<dbReference type="Pfam" id="PF00498">
    <property type="entry name" value="FHA"/>
    <property type="match status" value="1"/>
</dbReference>
<evidence type="ECO:0000313" key="3">
    <source>
        <dbReference type="Proteomes" id="UP000501346"/>
    </source>
</evidence>
<sequence length="204" mass="23920">MFHRRKRPLDRRYHDQDSKKFKPKYVDILPDFRPSGLLELESNNKEGIALKHVEPQDAISPDKYMDKLDLDPRDRTVYELLVYRKNDKDKAVWKRYELNDRSCFLVGRELGRSLDADSDDRKETVVADIGIPEETSSKQHCVIQFRSVHDILKCYVMDLDSSNGTCLNNVVVPRARYIELRSGDVLTLSEFEEDTDYELVFMNV</sequence>
<dbReference type="EMBL" id="CP049009">
    <property type="protein sequence ID" value="QID86618.1"/>
    <property type="molecule type" value="Genomic_DNA"/>
</dbReference>
<dbReference type="FunFam" id="2.60.200.20:FF:000073">
    <property type="entry name" value="Pre-mRNA leakage protein 1"/>
    <property type="match status" value="1"/>
</dbReference>
<dbReference type="PROSITE" id="PS50006">
    <property type="entry name" value="FHA_DOMAIN"/>
    <property type="match status" value="1"/>
</dbReference>
<proteinExistence type="predicted"/>
<dbReference type="PANTHER" id="PTHR23308">
    <property type="entry name" value="NUCLEAR INHIBITOR OF PROTEIN PHOSPHATASE-1"/>
    <property type="match status" value="1"/>
</dbReference>
<dbReference type="CDD" id="cd22681">
    <property type="entry name" value="FHA_PML1-like"/>
    <property type="match status" value="1"/>
</dbReference>
<feature type="domain" description="FHA" evidence="1">
    <location>
        <begin position="108"/>
        <end position="172"/>
    </location>
</feature>
<dbReference type="Gene3D" id="2.60.200.20">
    <property type="match status" value="1"/>
</dbReference>
<reference evidence="2 3" key="1">
    <citation type="journal article" date="2019" name="BMC Genomics">
        <title>Chromosome level assembly and comparative genome analysis confirm lager-brewing yeasts originated from a single hybridization.</title>
        <authorList>
            <person name="Salazar A.N."/>
            <person name="Gorter de Vries A.R."/>
            <person name="van den Broek M."/>
            <person name="Brouwers N."/>
            <person name="de la Torre Cortes P."/>
            <person name="Kuijpers N.G.A."/>
            <person name="Daran J.G."/>
            <person name="Abeel T."/>
        </authorList>
    </citation>
    <scope>NUCLEOTIDE SEQUENCE [LARGE SCALE GENOMIC DNA]</scope>
    <source>
        <strain evidence="2 3">CBS 1483</strain>
    </source>
</reference>
<dbReference type="OrthoDB" id="444265at2759"/>
<dbReference type="InterPro" id="IPR000253">
    <property type="entry name" value="FHA_dom"/>
</dbReference>
<dbReference type="Proteomes" id="UP000501346">
    <property type="component" value="Chromosome SeXII"/>
</dbReference>
<dbReference type="SUPFAM" id="SSF49879">
    <property type="entry name" value="SMAD/FHA domain"/>
    <property type="match status" value="1"/>
</dbReference>
<evidence type="ECO:0000313" key="2">
    <source>
        <dbReference type="EMBL" id="QID86618.1"/>
    </source>
</evidence>
<name>A0A6C1EBA0_SACPS</name>
<dbReference type="InterPro" id="IPR008984">
    <property type="entry name" value="SMAD_FHA_dom_sf"/>
</dbReference>
<dbReference type="SMART" id="SM00240">
    <property type="entry name" value="FHA"/>
    <property type="match status" value="1"/>
</dbReference>
<dbReference type="AlphaFoldDB" id="A0A6C1EBA0"/>